<dbReference type="Gramene" id="CDF32699">
    <property type="protein sequence ID" value="CDF32699"/>
    <property type="gene ID" value="CHC_T00001571001"/>
</dbReference>
<sequence>MQNISATEATAGIQILADTALRRDEAFSRYETTPFNDSPDEKCDSPSRILDTFYQSGGSASIVQITNFNIRQFQSIWRTFADFITSKFNVGRGHKSPFTGKDVFFMVITVLKHGGNWDLLGRILRSKGQRSSVL</sequence>
<proteinExistence type="predicted"/>
<dbReference type="Proteomes" id="UP000012073">
    <property type="component" value="Unassembled WGS sequence"/>
</dbReference>
<keyword evidence="2" id="KW-1185">Reference proteome</keyword>
<gene>
    <name evidence="1" type="ORF">CHC_T00001571001</name>
</gene>
<protein>
    <submittedName>
        <fullName evidence="1">Uncharacterized protein</fullName>
    </submittedName>
</protein>
<evidence type="ECO:0000313" key="1">
    <source>
        <dbReference type="EMBL" id="CDF32699.1"/>
    </source>
</evidence>
<dbReference type="GeneID" id="17320186"/>
<accession>R7Q3U5</accession>
<dbReference type="EMBL" id="HG001545">
    <property type="protein sequence ID" value="CDF32699.1"/>
    <property type="molecule type" value="Genomic_DNA"/>
</dbReference>
<reference evidence="2" key="1">
    <citation type="journal article" date="2013" name="Proc. Natl. Acad. Sci. U.S.A.">
        <title>Genome structure and metabolic features in the red seaweed Chondrus crispus shed light on evolution of the Archaeplastida.</title>
        <authorList>
            <person name="Collen J."/>
            <person name="Porcel B."/>
            <person name="Carre W."/>
            <person name="Ball S.G."/>
            <person name="Chaparro C."/>
            <person name="Tonon T."/>
            <person name="Barbeyron T."/>
            <person name="Michel G."/>
            <person name="Noel B."/>
            <person name="Valentin K."/>
            <person name="Elias M."/>
            <person name="Artiguenave F."/>
            <person name="Arun A."/>
            <person name="Aury J.M."/>
            <person name="Barbosa-Neto J.F."/>
            <person name="Bothwell J.H."/>
            <person name="Bouget F.Y."/>
            <person name="Brillet L."/>
            <person name="Cabello-Hurtado F."/>
            <person name="Capella-Gutierrez S."/>
            <person name="Charrier B."/>
            <person name="Cladiere L."/>
            <person name="Cock J.M."/>
            <person name="Coelho S.M."/>
            <person name="Colleoni C."/>
            <person name="Czjzek M."/>
            <person name="Da Silva C."/>
            <person name="Delage L."/>
            <person name="Denoeud F."/>
            <person name="Deschamps P."/>
            <person name="Dittami S.M."/>
            <person name="Gabaldon T."/>
            <person name="Gachon C.M."/>
            <person name="Groisillier A."/>
            <person name="Herve C."/>
            <person name="Jabbari K."/>
            <person name="Katinka M."/>
            <person name="Kloareg B."/>
            <person name="Kowalczyk N."/>
            <person name="Labadie K."/>
            <person name="Leblanc C."/>
            <person name="Lopez P.J."/>
            <person name="McLachlan D.H."/>
            <person name="Meslet-Cladiere L."/>
            <person name="Moustafa A."/>
            <person name="Nehr Z."/>
            <person name="Nyvall Collen P."/>
            <person name="Panaud O."/>
            <person name="Partensky F."/>
            <person name="Poulain J."/>
            <person name="Rensing S.A."/>
            <person name="Rousvoal S."/>
            <person name="Samson G."/>
            <person name="Symeonidi A."/>
            <person name="Weissenbach J."/>
            <person name="Zambounis A."/>
            <person name="Wincker P."/>
            <person name="Boyen C."/>
        </authorList>
    </citation>
    <scope>NUCLEOTIDE SEQUENCE [LARGE SCALE GENOMIC DNA]</scope>
    <source>
        <strain evidence="2">cv. Stackhouse</strain>
    </source>
</reference>
<dbReference type="KEGG" id="ccp:CHC_T00001571001"/>
<organism evidence="1 2">
    <name type="scientific">Chondrus crispus</name>
    <name type="common">Carrageen Irish moss</name>
    <name type="synonym">Polymorpha crispa</name>
    <dbReference type="NCBI Taxonomy" id="2769"/>
    <lineage>
        <taxon>Eukaryota</taxon>
        <taxon>Rhodophyta</taxon>
        <taxon>Florideophyceae</taxon>
        <taxon>Rhodymeniophycidae</taxon>
        <taxon>Gigartinales</taxon>
        <taxon>Gigartinaceae</taxon>
        <taxon>Chondrus</taxon>
    </lineage>
</organism>
<name>R7Q3U5_CHOCR</name>
<dbReference type="AlphaFoldDB" id="R7Q3U5"/>
<evidence type="ECO:0000313" key="2">
    <source>
        <dbReference type="Proteomes" id="UP000012073"/>
    </source>
</evidence>
<dbReference type="OrthoDB" id="116425at2759"/>
<dbReference type="RefSeq" id="XP_005712470.1">
    <property type="nucleotide sequence ID" value="XM_005712413.1"/>
</dbReference>